<dbReference type="AlphaFoldDB" id="A0A4C1V943"/>
<evidence type="ECO:0000313" key="1">
    <source>
        <dbReference type="EMBL" id="GBP34245.1"/>
    </source>
</evidence>
<organism evidence="1 2">
    <name type="scientific">Eumeta variegata</name>
    <name type="common">Bagworm moth</name>
    <name type="synonym">Eumeta japonica</name>
    <dbReference type="NCBI Taxonomy" id="151549"/>
    <lineage>
        <taxon>Eukaryota</taxon>
        <taxon>Metazoa</taxon>
        <taxon>Ecdysozoa</taxon>
        <taxon>Arthropoda</taxon>
        <taxon>Hexapoda</taxon>
        <taxon>Insecta</taxon>
        <taxon>Pterygota</taxon>
        <taxon>Neoptera</taxon>
        <taxon>Endopterygota</taxon>
        <taxon>Lepidoptera</taxon>
        <taxon>Glossata</taxon>
        <taxon>Ditrysia</taxon>
        <taxon>Tineoidea</taxon>
        <taxon>Psychidae</taxon>
        <taxon>Oiketicinae</taxon>
        <taxon>Eumeta</taxon>
    </lineage>
</organism>
<sequence length="210" mass="24002">MGARWLKALLLPRGTDFGLGHVQLTNDIKLRECVTLTRGDSRRGYVSELGVQAKQTAACRRSRAPAEAVCAEMRGTMDAGGRGRARNARHVSNVIYYERPATRQFRGLLWDYGCSWASMITYSLATNVVASQTHNEVATDYILARYNTIYFYSPSTNILAFTPLQGYRRCAWTIQVTLNSTSKGKVWCFCVNLRMRERIQRTQRRFLERK</sequence>
<accession>A0A4C1V943</accession>
<evidence type="ECO:0000313" key="2">
    <source>
        <dbReference type="Proteomes" id="UP000299102"/>
    </source>
</evidence>
<gene>
    <name evidence="1" type="ORF">EVAR_30799_1</name>
</gene>
<name>A0A4C1V943_EUMVA</name>
<dbReference type="Proteomes" id="UP000299102">
    <property type="component" value="Unassembled WGS sequence"/>
</dbReference>
<keyword evidence="2" id="KW-1185">Reference proteome</keyword>
<comment type="caution">
    <text evidence="1">The sequence shown here is derived from an EMBL/GenBank/DDBJ whole genome shotgun (WGS) entry which is preliminary data.</text>
</comment>
<reference evidence="1 2" key="1">
    <citation type="journal article" date="2019" name="Commun. Biol.">
        <title>The bagworm genome reveals a unique fibroin gene that provides high tensile strength.</title>
        <authorList>
            <person name="Kono N."/>
            <person name="Nakamura H."/>
            <person name="Ohtoshi R."/>
            <person name="Tomita M."/>
            <person name="Numata K."/>
            <person name="Arakawa K."/>
        </authorList>
    </citation>
    <scope>NUCLEOTIDE SEQUENCE [LARGE SCALE GENOMIC DNA]</scope>
</reference>
<protein>
    <submittedName>
        <fullName evidence="1">Uncharacterized protein</fullName>
    </submittedName>
</protein>
<proteinExistence type="predicted"/>
<dbReference type="EMBL" id="BGZK01000285">
    <property type="protein sequence ID" value="GBP34245.1"/>
    <property type="molecule type" value="Genomic_DNA"/>
</dbReference>